<evidence type="ECO:0000313" key="3">
    <source>
        <dbReference type="Proteomes" id="UP000000486"/>
    </source>
</evidence>
<dbReference type="AlphaFoldDB" id="A0A0E0UT76"/>
<proteinExistence type="predicted"/>
<organism evidence="2 3">
    <name type="scientific">Listeria monocytogenes serotype 4a (strain M7)</name>
    <dbReference type="NCBI Taxonomy" id="1030009"/>
    <lineage>
        <taxon>Bacteria</taxon>
        <taxon>Bacillati</taxon>
        <taxon>Bacillota</taxon>
        <taxon>Bacilli</taxon>
        <taxon>Bacillales</taxon>
        <taxon>Listeriaceae</taxon>
        <taxon>Listeria</taxon>
    </lineage>
</organism>
<feature type="domain" description="EAL" evidence="1">
    <location>
        <begin position="1"/>
        <end position="249"/>
    </location>
</feature>
<name>A0A0E0UT76_LISMM</name>
<evidence type="ECO:0000259" key="1">
    <source>
        <dbReference type="PROSITE" id="PS50883"/>
    </source>
</evidence>
<dbReference type="CDD" id="cd01948">
    <property type="entry name" value="EAL"/>
    <property type="match status" value="1"/>
</dbReference>
<dbReference type="InterPro" id="IPR001633">
    <property type="entry name" value="EAL_dom"/>
</dbReference>
<sequence length="249" mass="28638">MDISSTEIWDAIRRNSYLLYYQPKVDAKTNKIIGFEGLIRLKTATTILAPIDFFDDIVLLNATREMQDFVAETAIKQINQLGGRFSISINIPAHYVASSTYMTFLHDYVKEHLKYPECLEIEIIERGEITELAIADKNLRKIKDLGVKVSMDDFGKGYSSLAYLRSLPIDIVKTDMSFIALLKTDRKQQIIIRAIVNLCHDLGGKVVTEGVEDMEQVEKLREMKVDYFQGYYFSRPLPMEDIKEKYSIV</sequence>
<dbReference type="SMART" id="SM00052">
    <property type="entry name" value="EAL"/>
    <property type="match status" value="1"/>
</dbReference>
<reference evidence="2 3" key="1">
    <citation type="journal article" date="2011" name="J. Bacteriol.">
        <title>Genome sequence of the nonpathogenic Listeria monocytogenes serovar 4a strain M7.</title>
        <authorList>
            <person name="Chen J."/>
            <person name="Xia Y."/>
            <person name="Cheng C."/>
            <person name="Fang C."/>
            <person name="Shan Y."/>
            <person name="Jin G."/>
            <person name="Fang W."/>
        </authorList>
    </citation>
    <scope>NUCLEOTIDE SEQUENCE [LARGE SCALE GENOMIC DNA]</scope>
    <source>
        <strain evidence="2 3">M7</strain>
    </source>
</reference>
<evidence type="ECO:0000313" key="2">
    <source>
        <dbReference type="EMBL" id="AEH91165.1"/>
    </source>
</evidence>
<accession>A0A0E0UT76</accession>
<dbReference type="HOGENOM" id="CLU_000445_70_50_9"/>
<dbReference type="SUPFAM" id="SSF141868">
    <property type="entry name" value="EAL domain-like"/>
    <property type="match status" value="1"/>
</dbReference>
<gene>
    <name evidence="2" type="primary">yjcC</name>
    <name evidence="2" type="ordered locus">LMM7_0159</name>
</gene>
<dbReference type="KEGG" id="lmq:LMM7_0159"/>
<dbReference type="PANTHER" id="PTHR33121">
    <property type="entry name" value="CYCLIC DI-GMP PHOSPHODIESTERASE PDEF"/>
    <property type="match status" value="1"/>
</dbReference>
<dbReference type="PATRIC" id="fig|1030009.3.peg.155"/>
<dbReference type="InterPro" id="IPR035919">
    <property type="entry name" value="EAL_sf"/>
</dbReference>
<dbReference type="Proteomes" id="UP000000486">
    <property type="component" value="Chromosome"/>
</dbReference>
<dbReference type="GO" id="GO:0071111">
    <property type="term" value="F:cyclic-guanylate-specific phosphodiesterase activity"/>
    <property type="evidence" value="ECO:0007669"/>
    <property type="project" value="InterPro"/>
</dbReference>
<protein>
    <submittedName>
        <fullName evidence="2">Predicted signal transduction protein (Containing sensor and EAL domains)</fullName>
    </submittedName>
</protein>
<dbReference type="Pfam" id="PF00563">
    <property type="entry name" value="EAL"/>
    <property type="match status" value="1"/>
</dbReference>
<dbReference type="PROSITE" id="PS50883">
    <property type="entry name" value="EAL"/>
    <property type="match status" value="1"/>
</dbReference>
<dbReference type="RefSeq" id="WP_012582126.1">
    <property type="nucleotide sequence ID" value="NC_017537.1"/>
</dbReference>
<dbReference type="Gene3D" id="3.20.20.450">
    <property type="entry name" value="EAL domain"/>
    <property type="match status" value="1"/>
</dbReference>
<dbReference type="InterPro" id="IPR050706">
    <property type="entry name" value="Cyclic-di-GMP_PDE-like"/>
</dbReference>
<dbReference type="EMBL" id="CP002816">
    <property type="protein sequence ID" value="AEH91165.1"/>
    <property type="molecule type" value="Genomic_DNA"/>
</dbReference>
<dbReference type="PANTHER" id="PTHR33121:SF71">
    <property type="entry name" value="OXYGEN SENSOR PROTEIN DOSP"/>
    <property type="match status" value="1"/>
</dbReference>